<evidence type="ECO:0000259" key="4">
    <source>
        <dbReference type="PROSITE" id="PS51232"/>
    </source>
</evidence>
<dbReference type="SMART" id="SM01139">
    <property type="entry name" value="Drf_FH3"/>
    <property type="match status" value="1"/>
</dbReference>
<name>L0P7Q1_PNEJI</name>
<protein>
    <recommendedName>
        <fullName evidence="4">GBD/FH3 domain-containing protein</fullName>
    </recommendedName>
</protein>
<feature type="region of interest" description="Disordered" evidence="3">
    <location>
        <begin position="813"/>
        <end position="839"/>
    </location>
</feature>
<dbReference type="SUPFAM" id="SSF48371">
    <property type="entry name" value="ARM repeat"/>
    <property type="match status" value="1"/>
</dbReference>
<dbReference type="GO" id="GO:0005938">
    <property type="term" value="C:cell cortex"/>
    <property type="evidence" value="ECO:0007669"/>
    <property type="project" value="UniProtKB-ARBA"/>
</dbReference>
<comment type="similarity">
    <text evidence="1">Belongs to the formin homology family. BNI1 subfamily.</text>
</comment>
<evidence type="ECO:0000256" key="2">
    <source>
        <dbReference type="SAM" id="Coils"/>
    </source>
</evidence>
<evidence type="ECO:0000313" key="5">
    <source>
        <dbReference type="EMBL" id="CCJ28129.1"/>
    </source>
</evidence>
<dbReference type="VEuPathDB" id="FungiDB:PNEJI1_003760"/>
<dbReference type="GO" id="GO:0043332">
    <property type="term" value="C:mating projection tip"/>
    <property type="evidence" value="ECO:0007669"/>
    <property type="project" value="TreeGrafter"/>
</dbReference>
<organism evidence="6">
    <name type="scientific">Pneumocystis jirovecii</name>
    <name type="common">Human pneumocystis pneumonia agent</name>
    <dbReference type="NCBI Taxonomy" id="42068"/>
    <lineage>
        <taxon>Eukaryota</taxon>
        <taxon>Fungi</taxon>
        <taxon>Dikarya</taxon>
        <taxon>Ascomycota</taxon>
        <taxon>Taphrinomycotina</taxon>
        <taxon>Pneumocystomycetes</taxon>
        <taxon>Pneumocystaceae</taxon>
        <taxon>Pneumocystis</taxon>
    </lineage>
</organism>
<dbReference type="PANTHER" id="PTHR47102">
    <property type="entry name" value="PROTEIN BNI1"/>
    <property type="match status" value="1"/>
</dbReference>
<feature type="coiled-coil region" evidence="2">
    <location>
        <begin position="572"/>
        <end position="606"/>
    </location>
</feature>
<dbReference type="GO" id="GO:0031267">
    <property type="term" value="F:small GTPase binding"/>
    <property type="evidence" value="ECO:0007669"/>
    <property type="project" value="InterPro"/>
</dbReference>
<dbReference type="GO" id="GO:0015629">
    <property type="term" value="C:actin cytoskeleton"/>
    <property type="evidence" value="ECO:0007669"/>
    <property type="project" value="UniProtKB-ARBA"/>
</dbReference>
<comment type="caution">
    <text evidence="5">The sequence shown here is derived from an EMBL/GenBank/DDBJ whole genome shotgun (WGS) entry which is preliminary data.</text>
</comment>
<dbReference type="GO" id="GO:0032153">
    <property type="term" value="C:cell division site"/>
    <property type="evidence" value="ECO:0007669"/>
    <property type="project" value="UniProtKB-ARBA"/>
</dbReference>
<dbReference type="STRING" id="1209962.L0P7Q1"/>
<dbReference type="SMART" id="SM01140">
    <property type="entry name" value="Drf_GBD"/>
    <property type="match status" value="1"/>
</dbReference>
<evidence type="ECO:0000313" key="6">
    <source>
        <dbReference type="Proteomes" id="UP000010422"/>
    </source>
</evidence>
<keyword evidence="2" id="KW-0175">Coiled coil</keyword>
<dbReference type="Gene3D" id="1.25.10.10">
    <property type="entry name" value="Leucine-rich Repeat Variant"/>
    <property type="match status" value="1"/>
</dbReference>
<gene>
    <name evidence="5" type="ORF">PNEJI1_003760</name>
</gene>
<dbReference type="InterPro" id="IPR010472">
    <property type="entry name" value="FH3_dom"/>
</dbReference>
<dbReference type="Pfam" id="PF06367">
    <property type="entry name" value="Drf_FH3"/>
    <property type="match status" value="1"/>
</dbReference>
<dbReference type="GO" id="GO:0003779">
    <property type="term" value="F:actin binding"/>
    <property type="evidence" value="ECO:0007669"/>
    <property type="project" value="InterPro"/>
</dbReference>
<feature type="region of interest" description="Disordered" evidence="3">
    <location>
        <begin position="72"/>
        <end position="92"/>
    </location>
</feature>
<dbReference type="FunFam" id="1.25.10.10:FF:000898">
    <property type="entry name" value="Formin BNI1"/>
    <property type="match status" value="1"/>
</dbReference>
<dbReference type="InterPro" id="IPR016024">
    <property type="entry name" value="ARM-type_fold"/>
</dbReference>
<feature type="domain" description="GBD/FH3" evidence="4">
    <location>
        <begin position="117"/>
        <end position="512"/>
    </location>
</feature>
<dbReference type="InParanoid" id="L0P7Q1"/>
<evidence type="ECO:0000256" key="1">
    <source>
        <dbReference type="ARBA" id="ARBA00037935"/>
    </source>
</evidence>
<reference evidence="5 6" key="1">
    <citation type="journal article" date="2012" name="MBio">
        <title>De novo assembly of the Pneumocystis jirovecii genome from a single bronchoalveolar lavage fluid specimen from a patient.</title>
        <authorList>
            <person name="Cisse O.H."/>
            <person name="Pagni M."/>
            <person name="Hauser P.M."/>
        </authorList>
    </citation>
    <scope>NUCLEOTIDE SEQUENCE [LARGE SCALE GENOMIC DNA]</scope>
    <source>
        <strain evidence="5 6">SE8</strain>
    </source>
</reference>
<proteinExistence type="inferred from homology"/>
<dbReference type="Pfam" id="PF06371">
    <property type="entry name" value="Drf_GBD"/>
    <property type="match status" value="1"/>
</dbReference>
<dbReference type="PROSITE" id="PS51232">
    <property type="entry name" value="GBD_FH3"/>
    <property type="match status" value="1"/>
</dbReference>
<dbReference type="Proteomes" id="UP000010422">
    <property type="component" value="Unassembled WGS sequence"/>
</dbReference>
<dbReference type="GO" id="GO:0051017">
    <property type="term" value="P:actin filament bundle assembly"/>
    <property type="evidence" value="ECO:0007669"/>
    <property type="project" value="TreeGrafter"/>
</dbReference>
<dbReference type="GO" id="GO:0051016">
    <property type="term" value="P:barbed-end actin filament capping"/>
    <property type="evidence" value="ECO:0007669"/>
    <property type="project" value="TreeGrafter"/>
</dbReference>
<dbReference type="InterPro" id="IPR010473">
    <property type="entry name" value="GTPase-bd"/>
</dbReference>
<dbReference type="InterPro" id="IPR011989">
    <property type="entry name" value="ARM-like"/>
</dbReference>
<dbReference type="EMBL" id="CAKM01000011">
    <property type="protein sequence ID" value="CCJ28129.1"/>
    <property type="molecule type" value="Genomic_DNA"/>
</dbReference>
<dbReference type="InterPro" id="IPR014768">
    <property type="entry name" value="GBD/FH3_dom"/>
</dbReference>
<sequence>MVSGMRPIILGHTSSKSALEITDGCSFVSSENSGSIKSCGYPSISASSGSKTAVFHQNAPYRKSNVSIGSSNGFGRRNFSDDQRSASSSRSSYSEDIQRLGFFSYNAIGTNGEFSFEKPKDDSVIEHMFVELLNMKNVPLDARGKMMGWSAFKKWQMIYQDALQEYQNKKKWITSHGYEGDKGSPQWFVRKIVDNSIKIKQLSTLSLSLRTQPISWVKSFIKCQGQVALTNVLSHITQRVNKRDDDILKELEILKCLKSLLNNTYGADDAIEHQSCVNSVASSLLSPHLPSRKLAAEVLTFICHWDKPNGHSVVLLAMEHLRSYLGELGRFDAWMRVLELTVDGRGKMGSLVGASDEIRRGGIGVENILMEYALANLFLINSLCNGADDVRERLHIRSQFKTCGYQRMALKMQQFHHDVIDRQLEKFENDEALDYEDLFEKDARDEIRNLDNPLELMGIIWKRIEGTRAQDFFLSTLQHLLLIRDDGEDRSKVFQLIDAILTYVVMDHRMTGMDPTHALNFSIQGVVSKLLTDEEARKAVEEAKEARMIAERVTIERDTMAAEIAAGADGLVGRLKKELMEQAEALETQRRQNAVLRSEVEELQRVHMLQLQKSEIETRELYMIIRDASPEIWKNRKGVLDRKALMDKLEKQLERKKTEFKLEGKAWQNASSSKRLKELHDHMEKLQLDTNDINSQIINDTNQVLQTQDAQENLSFFGSTRIKSNKYSPHTITHHSRSTVRSISANYIHDTKSVCGIQQIVQYKKEHVEENTNYVFMDELSSKIRHFNDNDNMDDIIGHVIFSESQTESTDFDHFGWNDENLSSHPQTQGSQVSFSDENTIHRAYSEA</sequence>
<feature type="compositionally biased region" description="Polar residues" evidence="3">
    <location>
        <begin position="820"/>
        <end position="838"/>
    </location>
</feature>
<dbReference type="PANTHER" id="PTHR47102:SF2">
    <property type="entry name" value="PROTEIN BNI1"/>
    <property type="match status" value="1"/>
</dbReference>
<dbReference type="Gene3D" id="1.10.238.150">
    <property type="entry name" value="Formin, FH3 diaphanous domain"/>
    <property type="match status" value="1"/>
</dbReference>
<accession>L0P7Q1</accession>
<dbReference type="InterPro" id="IPR051661">
    <property type="entry name" value="Actin_filament_regulator"/>
</dbReference>
<dbReference type="AlphaFoldDB" id="L0P7Q1"/>
<dbReference type="GO" id="GO:1903475">
    <property type="term" value="P:mitotic actomyosin contractile ring assembly"/>
    <property type="evidence" value="ECO:0007669"/>
    <property type="project" value="TreeGrafter"/>
</dbReference>
<evidence type="ECO:0000256" key="3">
    <source>
        <dbReference type="SAM" id="MobiDB-lite"/>
    </source>
</evidence>
<feature type="non-terminal residue" evidence="5">
    <location>
        <position position="848"/>
    </location>
</feature>